<evidence type="ECO:0000313" key="2">
    <source>
        <dbReference type="Proteomes" id="UP000031938"/>
    </source>
</evidence>
<organism evidence="1 2">
    <name type="scientific">Jeotgalibacillus soli</name>
    <dbReference type="NCBI Taxonomy" id="889306"/>
    <lineage>
        <taxon>Bacteria</taxon>
        <taxon>Bacillati</taxon>
        <taxon>Bacillota</taxon>
        <taxon>Bacilli</taxon>
        <taxon>Bacillales</taxon>
        <taxon>Caryophanaceae</taxon>
        <taxon>Jeotgalibacillus</taxon>
    </lineage>
</organism>
<gene>
    <name evidence="1" type="ORF">KP78_07610</name>
</gene>
<dbReference type="Proteomes" id="UP000031938">
    <property type="component" value="Unassembled WGS sequence"/>
</dbReference>
<dbReference type="EMBL" id="JXRP01000009">
    <property type="protein sequence ID" value="KIL49293.1"/>
    <property type="molecule type" value="Genomic_DNA"/>
</dbReference>
<comment type="caution">
    <text evidence="1">The sequence shown here is derived from an EMBL/GenBank/DDBJ whole genome shotgun (WGS) entry which is preliminary data.</text>
</comment>
<sequence length="53" mass="6219">MARLLADEGFEPVRQIAIDENWSALRFRKVEKIKTLLRGFAVTEEGMKRIKEK</sequence>
<reference evidence="1 2" key="1">
    <citation type="submission" date="2015-01" db="EMBL/GenBank/DDBJ databases">
        <title>Genome sequencing of Jeotgalibacillus soli.</title>
        <authorList>
            <person name="Goh K.M."/>
            <person name="Chan K.-G."/>
            <person name="Yaakop A.S."/>
            <person name="Ee R."/>
            <person name="Gan H.M."/>
            <person name="Chan C.S."/>
        </authorList>
    </citation>
    <scope>NUCLEOTIDE SEQUENCE [LARGE SCALE GENOMIC DNA]</scope>
    <source>
        <strain evidence="1 2">P9</strain>
    </source>
</reference>
<dbReference type="AlphaFoldDB" id="A0A0C2VZA7"/>
<dbReference type="PATRIC" id="fig|889306.3.peg.763"/>
<evidence type="ECO:0000313" key="1">
    <source>
        <dbReference type="EMBL" id="KIL49293.1"/>
    </source>
</evidence>
<dbReference type="RefSeq" id="WP_162835568.1">
    <property type="nucleotide sequence ID" value="NZ_JXRP01000009.1"/>
</dbReference>
<keyword evidence="2" id="KW-1185">Reference proteome</keyword>
<accession>A0A0C2VZA7</accession>
<protein>
    <submittedName>
        <fullName evidence="1">Uncharacterized protein</fullName>
    </submittedName>
</protein>
<proteinExistence type="predicted"/>
<name>A0A0C2VZA7_9BACL</name>